<organism evidence="3 4">
    <name type="scientific">Prosthecochloris marina</name>
    <dbReference type="NCBI Taxonomy" id="2017681"/>
    <lineage>
        <taxon>Bacteria</taxon>
        <taxon>Pseudomonadati</taxon>
        <taxon>Chlorobiota</taxon>
        <taxon>Chlorobiia</taxon>
        <taxon>Chlorobiales</taxon>
        <taxon>Chlorobiaceae</taxon>
        <taxon>Prosthecochloris</taxon>
    </lineage>
</organism>
<dbReference type="InterPro" id="IPR016047">
    <property type="entry name" value="M23ase_b-sheet_dom"/>
</dbReference>
<dbReference type="SUPFAM" id="SSF51261">
    <property type="entry name" value="Duplicated hybrid motif"/>
    <property type="match status" value="1"/>
</dbReference>
<protein>
    <submittedName>
        <fullName evidence="3">Peptidase M23</fullName>
    </submittedName>
</protein>
<keyword evidence="4" id="KW-1185">Reference proteome</keyword>
<gene>
    <name evidence="3" type="ORF">CR164_10615</name>
</gene>
<accession>A0A317T4E5</accession>
<sequence length="436" mass="49440">MNGMNRFTNRIFSFLQKTVAVFCIAITVVLVTGVDAFCNPEIDKIMKERKKLEQDLTSLKKQLQEYQTKLKQTKKEEAQSIKALENYNTQLKLLEEMIAKNNAKLRSQDMEIKLLKDQYAKNQSKYERIVDDFRRIAVAVYKSGSKHDIELLFAATSLNQAIVRSRYIGFFSEAVVRTVSNLQQTAKELEKNRAALEKSYRKRSGVVKEQQTQVKSFSEKKKEKQVVLGTLQKDKKKFTGEIQANRNKLQKLQTKIEELIKAEQIAIEKEKERQRLEAERRRKAGQVPLDSSSEADLAKISKDFDKAIGLLPWPVDNGVVVRKFGKVNDPDLHIVTTNNGIDIAVPSGAPVRAVSGGKIAQIAYLPTYGNIVIMRHTKAYLTVYANLAKINVAKNDVVASREIIGLSGSMPEGGSLVHFEIWKGKVKQDPQKWLKK</sequence>
<dbReference type="AlphaFoldDB" id="A0A317T4E5"/>
<proteinExistence type="predicted"/>
<reference evidence="4" key="1">
    <citation type="submission" date="2017-10" db="EMBL/GenBank/DDBJ databases">
        <authorList>
            <person name="Gaisin V.A."/>
            <person name="Rysina M.S."/>
            <person name="Grouzdev D.S."/>
        </authorList>
    </citation>
    <scope>NUCLEOTIDE SEQUENCE [LARGE SCALE GENOMIC DNA]</scope>
    <source>
        <strain evidence="4">V1</strain>
    </source>
</reference>
<dbReference type="EMBL" id="PDNZ01000007">
    <property type="protein sequence ID" value="PWW81475.1"/>
    <property type="molecule type" value="Genomic_DNA"/>
</dbReference>
<name>A0A317T4E5_9CHLB</name>
<dbReference type="Pfam" id="PF01551">
    <property type="entry name" value="Peptidase_M23"/>
    <property type="match status" value="1"/>
</dbReference>
<feature type="coiled-coil region" evidence="1">
    <location>
        <begin position="235"/>
        <end position="286"/>
    </location>
</feature>
<dbReference type="InterPro" id="IPR050570">
    <property type="entry name" value="Cell_wall_metabolism_enzyme"/>
</dbReference>
<dbReference type="Gene3D" id="6.10.250.3150">
    <property type="match status" value="1"/>
</dbReference>
<dbReference type="PANTHER" id="PTHR21666:SF270">
    <property type="entry name" value="MUREIN HYDROLASE ACTIVATOR ENVC"/>
    <property type="match status" value="1"/>
</dbReference>
<feature type="coiled-coil region" evidence="1">
    <location>
        <begin position="42"/>
        <end position="104"/>
    </location>
</feature>
<evidence type="ECO:0000256" key="1">
    <source>
        <dbReference type="SAM" id="Coils"/>
    </source>
</evidence>
<dbReference type="Gene3D" id="2.70.70.10">
    <property type="entry name" value="Glucose Permease (Domain IIA)"/>
    <property type="match status" value="1"/>
</dbReference>
<dbReference type="CDD" id="cd12797">
    <property type="entry name" value="M23_peptidase"/>
    <property type="match status" value="1"/>
</dbReference>
<comment type="caution">
    <text evidence="3">The sequence shown here is derived from an EMBL/GenBank/DDBJ whole genome shotgun (WGS) entry which is preliminary data.</text>
</comment>
<dbReference type="GO" id="GO:0004222">
    <property type="term" value="F:metalloendopeptidase activity"/>
    <property type="evidence" value="ECO:0007669"/>
    <property type="project" value="TreeGrafter"/>
</dbReference>
<keyword evidence="1" id="KW-0175">Coiled coil</keyword>
<dbReference type="InterPro" id="IPR011055">
    <property type="entry name" value="Dup_hybrid_motif"/>
</dbReference>
<feature type="coiled-coil region" evidence="1">
    <location>
        <begin position="172"/>
        <end position="199"/>
    </location>
</feature>
<dbReference type="PANTHER" id="PTHR21666">
    <property type="entry name" value="PEPTIDASE-RELATED"/>
    <property type="match status" value="1"/>
</dbReference>
<evidence type="ECO:0000313" key="4">
    <source>
        <dbReference type="Proteomes" id="UP000246278"/>
    </source>
</evidence>
<evidence type="ECO:0000313" key="3">
    <source>
        <dbReference type="EMBL" id="PWW81475.1"/>
    </source>
</evidence>
<feature type="domain" description="M23ase beta-sheet core" evidence="2">
    <location>
        <begin position="337"/>
        <end position="430"/>
    </location>
</feature>
<evidence type="ECO:0000259" key="2">
    <source>
        <dbReference type="Pfam" id="PF01551"/>
    </source>
</evidence>
<dbReference type="Proteomes" id="UP000246278">
    <property type="component" value="Unassembled WGS sequence"/>
</dbReference>
<dbReference type="OrthoDB" id="9815884at2"/>